<dbReference type="Gene3D" id="3.40.50.1820">
    <property type="entry name" value="alpha/beta hydrolase"/>
    <property type="match status" value="1"/>
</dbReference>
<organism evidence="4 5">
    <name type="scientific">Paracoccidioides lutzii (strain ATCC MYA-826 / Pb01)</name>
    <name type="common">Paracoccidioides brasiliensis</name>
    <dbReference type="NCBI Taxonomy" id="502779"/>
    <lineage>
        <taxon>Eukaryota</taxon>
        <taxon>Fungi</taxon>
        <taxon>Dikarya</taxon>
        <taxon>Ascomycota</taxon>
        <taxon>Pezizomycotina</taxon>
        <taxon>Eurotiomycetes</taxon>
        <taxon>Eurotiomycetidae</taxon>
        <taxon>Onygenales</taxon>
        <taxon>Ajellomycetaceae</taxon>
        <taxon>Paracoccidioides</taxon>
    </lineage>
</organism>
<dbReference type="HOGENOM" id="CLU_046024_0_0_1"/>
<dbReference type="InterPro" id="IPR000073">
    <property type="entry name" value="AB_hydrolase_1"/>
</dbReference>
<feature type="domain" description="AB hydrolase-1" evidence="3">
    <location>
        <begin position="109"/>
        <end position="270"/>
    </location>
</feature>
<gene>
    <name evidence="4" type="ORF">PAAG_11368</name>
</gene>
<keyword evidence="2" id="KW-1133">Transmembrane helix</keyword>
<name>A0A0A2V633_PARBA</name>
<keyword evidence="2" id="KW-0472">Membrane</keyword>
<dbReference type="Pfam" id="PF12697">
    <property type="entry name" value="Abhydrolase_6"/>
    <property type="match status" value="1"/>
</dbReference>
<evidence type="ECO:0000259" key="3">
    <source>
        <dbReference type="Pfam" id="PF12697"/>
    </source>
</evidence>
<feature type="transmembrane region" description="Helical" evidence="2">
    <location>
        <begin position="12"/>
        <end position="38"/>
    </location>
</feature>
<dbReference type="STRING" id="502779.A0A0A2V633"/>
<protein>
    <recommendedName>
        <fullName evidence="3">AB hydrolase-1 domain-containing protein</fullName>
    </recommendedName>
</protein>
<dbReference type="VEuPathDB" id="FungiDB:PAAG_11368"/>
<dbReference type="RefSeq" id="XP_015703291.1">
    <property type="nucleotide sequence ID" value="XM_015847029.1"/>
</dbReference>
<proteinExistence type="predicted"/>
<dbReference type="ESTHER" id="parba-c1gte5">
    <property type="family name" value="6_AlphaBeta_hydrolase"/>
</dbReference>
<dbReference type="OMA" id="HWTPVER"/>
<dbReference type="eggNOG" id="KOG4178">
    <property type="taxonomic scope" value="Eukaryota"/>
</dbReference>
<dbReference type="PANTHER" id="PTHR43329">
    <property type="entry name" value="EPOXIDE HYDROLASE"/>
    <property type="match status" value="1"/>
</dbReference>
<dbReference type="AlphaFoldDB" id="A0A0A2V633"/>
<sequence length="507" mass="56291">MEVPSTFIRGILLISIAFYGLFTFCMYCAFFIWSGVVFQRTTEKRRLELLLAKDRLWNLSKQWEGFSHHFLTLKNGFKFHYVSNDNLLTMENTPQTIATRKSKTRKPLVIFIHGFPDSWAIWRHLLVSSVLWEKSSIVAFDLPGYGGSDSLKKYGATEVLEHVAEFILSIRRKYGINVNGNGNGDKVTDSDAGAGASGDKKQNPVKVILVARDWGAVIGFRLASEAPQLVDRFILTNGPLLPLARTNISFAWKSSGKMFMTFLRNPFHSHRLLLRAISRLSPLLRQLFLSGYIFVFQLPMPIVRYTGSGGNYSLLKAIHQRAAGKVVEFTVRDAEESMASTLGPGSTECNTTTKDGEGYPPSVLRRSKLGNFSDMISYYRHGAAVSTWHKSLETISALYGLGESRRTSSGMPLQDGPQGALRANATIVWGEHDRALDPRVILEGIADYLVHGSQLVILPRTAHYTPMEVEGRAALEKAVEWAVCGEHGDVGAAIADVYPGAVVTVRK</sequence>
<dbReference type="EMBL" id="KN293995">
    <property type="protein sequence ID" value="KGQ01797.1"/>
    <property type="molecule type" value="Genomic_DNA"/>
</dbReference>
<accession>A0A0A2V633</accession>
<dbReference type="Proteomes" id="UP000002059">
    <property type="component" value="Partially assembled WGS sequence"/>
</dbReference>
<dbReference type="GeneID" id="26970394"/>
<evidence type="ECO:0000256" key="1">
    <source>
        <dbReference type="SAM" id="MobiDB-lite"/>
    </source>
</evidence>
<dbReference type="SUPFAM" id="SSF53474">
    <property type="entry name" value="alpha/beta-Hydrolases"/>
    <property type="match status" value="1"/>
</dbReference>
<reference evidence="4 5" key="1">
    <citation type="journal article" date="2011" name="PLoS Genet.">
        <title>Comparative genomic analysis of human fungal pathogens causing paracoccidioidomycosis.</title>
        <authorList>
            <person name="Desjardins C.A."/>
            <person name="Champion M.D."/>
            <person name="Holder J.W."/>
            <person name="Muszewska A."/>
            <person name="Goldberg J."/>
            <person name="Bailao A.M."/>
            <person name="Brigido M.M."/>
            <person name="Ferreira M.E."/>
            <person name="Garcia A.M."/>
            <person name="Grynberg M."/>
            <person name="Gujja S."/>
            <person name="Heiman D.I."/>
            <person name="Henn M.R."/>
            <person name="Kodira C.D."/>
            <person name="Leon-Narvaez H."/>
            <person name="Longo L.V."/>
            <person name="Ma L.J."/>
            <person name="Malavazi I."/>
            <person name="Matsuo A.L."/>
            <person name="Morais F.V."/>
            <person name="Pereira M."/>
            <person name="Rodriguez-Brito S."/>
            <person name="Sakthikumar S."/>
            <person name="Salem-Izacc S.M."/>
            <person name="Sykes S.M."/>
            <person name="Teixeira M.M."/>
            <person name="Vallejo M.C."/>
            <person name="Walter M.E."/>
            <person name="Yandava C."/>
            <person name="Young S."/>
            <person name="Zeng Q."/>
            <person name="Zucker J."/>
            <person name="Felipe M.S."/>
            <person name="Goldman G.H."/>
            <person name="Haas B.J."/>
            <person name="McEwen J.G."/>
            <person name="Nino-Vega G."/>
            <person name="Puccia R."/>
            <person name="San-Blas G."/>
            <person name="Soares C.M."/>
            <person name="Birren B.W."/>
            <person name="Cuomo C.A."/>
        </authorList>
    </citation>
    <scope>NUCLEOTIDE SEQUENCE [LARGE SCALE GENOMIC DNA]</scope>
    <source>
        <strain evidence="5">ATCC MYA-826 / Pb01</strain>
    </source>
</reference>
<dbReference type="InterPro" id="IPR029058">
    <property type="entry name" value="AB_hydrolase_fold"/>
</dbReference>
<feature type="region of interest" description="Disordered" evidence="1">
    <location>
        <begin position="339"/>
        <end position="360"/>
    </location>
</feature>
<dbReference type="KEGG" id="pbl:PAAG_11368"/>
<dbReference type="OrthoDB" id="6431331at2759"/>
<evidence type="ECO:0000313" key="4">
    <source>
        <dbReference type="EMBL" id="KGQ01797.1"/>
    </source>
</evidence>
<keyword evidence="5" id="KW-1185">Reference proteome</keyword>
<evidence type="ECO:0000256" key="2">
    <source>
        <dbReference type="SAM" id="Phobius"/>
    </source>
</evidence>
<keyword evidence="2" id="KW-0812">Transmembrane</keyword>
<evidence type="ECO:0000313" key="5">
    <source>
        <dbReference type="Proteomes" id="UP000002059"/>
    </source>
</evidence>
<feature type="compositionally biased region" description="Polar residues" evidence="1">
    <location>
        <begin position="339"/>
        <end position="353"/>
    </location>
</feature>